<protein>
    <submittedName>
        <fullName evidence="1">Uncharacterized protein</fullName>
    </submittedName>
</protein>
<comment type="caution">
    <text evidence="1">The sequence shown here is derived from an EMBL/GenBank/DDBJ whole genome shotgun (WGS) entry which is preliminary data.</text>
</comment>
<evidence type="ECO:0000313" key="2">
    <source>
        <dbReference type="Proteomes" id="UP001054837"/>
    </source>
</evidence>
<dbReference type="Proteomes" id="UP001054837">
    <property type="component" value="Unassembled WGS sequence"/>
</dbReference>
<evidence type="ECO:0000313" key="1">
    <source>
        <dbReference type="EMBL" id="GIY32587.1"/>
    </source>
</evidence>
<proteinExistence type="predicted"/>
<reference evidence="1 2" key="1">
    <citation type="submission" date="2021-06" db="EMBL/GenBank/DDBJ databases">
        <title>Caerostris darwini draft genome.</title>
        <authorList>
            <person name="Kono N."/>
            <person name="Arakawa K."/>
        </authorList>
    </citation>
    <scope>NUCLEOTIDE SEQUENCE [LARGE SCALE GENOMIC DNA]</scope>
</reference>
<keyword evidence="2" id="KW-1185">Reference proteome</keyword>
<gene>
    <name evidence="1" type="ORF">CDAR_412801</name>
</gene>
<organism evidence="1 2">
    <name type="scientific">Caerostris darwini</name>
    <dbReference type="NCBI Taxonomy" id="1538125"/>
    <lineage>
        <taxon>Eukaryota</taxon>
        <taxon>Metazoa</taxon>
        <taxon>Ecdysozoa</taxon>
        <taxon>Arthropoda</taxon>
        <taxon>Chelicerata</taxon>
        <taxon>Arachnida</taxon>
        <taxon>Araneae</taxon>
        <taxon>Araneomorphae</taxon>
        <taxon>Entelegynae</taxon>
        <taxon>Araneoidea</taxon>
        <taxon>Araneidae</taxon>
        <taxon>Caerostris</taxon>
    </lineage>
</organism>
<dbReference type="EMBL" id="BPLQ01007823">
    <property type="protein sequence ID" value="GIY32587.1"/>
    <property type="molecule type" value="Genomic_DNA"/>
</dbReference>
<accession>A0AAV4SGB0</accession>
<sequence>MPGPLRANRKITRCRSVEFASLELFLTSFTAESNYCTMVFLSFDVIQGCILFTIQFDEKNTKIYSPSSLLEEKKANSVTVFSIEREERRAQMLSEETGLFS</sequence>
<name>A0AAV4SGB0_9ARAC</name>
<dbReference type="AlphaFoldDB" id="A0AAV4SGB0"/>